<dbReference type="PROSITE" id="PS51353">
    <property type="entry name" value="ARSC"/>
    <property type="match status" value="1"/>
</dbReference>
<keyword evidence="2 4" id="KW-0560">Oxidoreductase</keyword>
<dbReference type="SUPFAM" id="SSF52833">
    <property type="entry name" value="Thioredoxin-like"/>
    <property type="match status" value="1"/>
</dbReference>
<proteinExistence type="inferred from homology"/>
<evidence type="ECO:0000256" key="4">
    <source>
        <dbReference type="RuleBase" id="RU362029"/>
    </source>
</evidence>
<comment type="caution">
    <text evidence="5">The sequence shown here is derived from an EMBL/GenBank/DDBJ whole genome shotgun (WGS) entry which is preliminary data.</text>
</comment>
<evidence type="ECO:0000313" key="5">
    <source>
        <dbReference type="EMBL" id="MBL6811425.1"/>
    </source>
</evidence>
<comment type="catalytic activity">
    <reaction evidence="4">
        <text>[glutaredoxin]-dithiol + arsenate + glutathione + H(+) = glutathionyl-S-S-[glutaredoxin] + arsenite + H2O</text>
        <dbReference type="Rhea" id="RHEA:22016"/>
        <dbReference type="Rhea" id="RHEA-COMP:10729"/>
        <dbReference type="Rhea" id="RHEA-COMP:17668"/>
        <dbReference type="ChEBI" id="CHEBI:15377"/>
        <dbReference type="ChEBI" id="CHEBI:15378"/>
        <dbReference type="ChEBI" id="CHEBI:29242"/>
        <dbReference type="ChEBI" id="CHEBI:29950"/>
        <dbReference type="ChEBI" id="CHEBI:48597"/>
        <dbReference type="ChEBI" id="CHEBI:57925"/>
        <dbReference type="ChEBI" id="CHEBI:146199"/>
        <dbReference type="EC" id="1.20.4.1"/>
    </reaction>
</comment>
<dbReference type="InterPro" id="IPR036249">
    <property type="entry name" value="Thioredoxin-like_sf"/>
</dbReference>
<sequence>MAKAFLFHNPRCSKSRQALKLLEQEKENFEVFMYLDEKIEKDFLKEIIQKLGISPRDLLRTGESAYKENNLKDSNISDEEIINLMIEYPKLIERPIYVKGSKAIVGRPPENVLKII</sequence>
<reference evidence="5" key="1">
    <citation type="submission" date="2020-10" db="EMBL/GenBank/DDBJ databases">
        <title>Microbiome of the Black Sea water column analyzed by genome centric metagenomics.</title>
        <authorList>
            <person name="Cabello-Yeves P.J."/>
            <person name="Callieri C."/>
            <person name="Picazo A."/>
            <person name="Mehrshad M."/>
            <person name="Haro-Moreno J.M."/>
            <person name="Roda-Garcia J."/>
            <person name="Dzembekova N."/>
            <person name="Slabakova V."/>
            <person name="Slabakova N."/>
            <person name="Moncheva S."/>
            <person name="Rodriguez-Valera F."/>
        </authorList>
    </citation>
    <scope>NUCLEOTIDE SEQUENCE</scope>
    <source>
        <strain evidence="5">BS307-5m-G49</strain>
    </source>
</reference>
<dbReference type="Pfam" id="PF03960">
    <property type="entry name" value="ArsC"/>
    <property type="match status" value="1"/>
</dbReference>
<dbReference type="Gene3D" id="3.40.30.10">
    <property type="entry name" value="Glutaredoxin"/>
    <property type="match status" value="1"/>
</dbReference>
<dbReference type="InterPro" id="IPR006659">
    <property type="entry name" value="Arsenate_reductase"/>
</dbReference>
<dbReference type="NCBIfam" id="TIGR00014">
    <property type="entry name" value="arsC"/>
    <property type="match status" value="1"/>
</dbReference>
<accession>A0A937HZR5</accession>
<dbReference type="InterPro" id="IPR006660">
    <property type="entry name" value="Arsenate_reductase-like"/>
</dbReference>
<protein>
    <recommendedName>
        <fullName evidence="4">Arsenate reductase</fullName>
        <ecNumber evidence="4">1.20.4.1</ecNumber>
    </recommendedName>
</protein>
<dbReference type="GO" id="GO:0008794">
    <property type="term" value="F:arsenate reductase (glutaredoxin) activity"/>
    <property type="evidence" value="ECO:0007669"/>
    <property type="project" value="UniProtKB-UniRule"/>
</dbReference>
<evidence type="ECO:0000313" key="6">
    <source>
        <dbReference type="Proteomes" id="UP000744438"/>
    </source>
</evidence>
<comment type="similarity">
    <text evidence="1 3 4">Belongs to the ArsC family.</text>
</comment>
<dbReference type="EC" id="1.20.4.1" evidence="4"/>
<gene>
    <name evidence="5" type="primary">arsC</name>
    <name evidence="5" type="ORF">ISQ63_00920</name>
</gene>
<dbReference type="PANTHER" id="PTHR30041:SF4">
    <property type="entry name" value="ARSENATE REDUCTASE"/>
    <property type="match status" value="1"/>
</dbReference>
<name>A0A937HZR5_9GAMM</name>
<evidence type="ECO:0000256" key="2">
    <source>
        <dbReference type="ARBA" id="ARBA00023002"/>
    </source>
</evidence>
<dbReference type="Proteomes" id="UP000744438">
    <property type="component" value="Unassembled WGS sequence"/>
</dbReference>
<evidence type="ECO:0000256" key="1">
    <source>
        <dbReference type="ARBA" id="ARBA00007198"/>
    </source>
</evidence>
<dbReference type="EMBL" id="JADHQC010000002">
    <property type="protein sequence ID" value="MBL6811425.1"/>
    <property type="molecule type" value="Genomic_DNA"/>
</dbReference>
<organism evidence="5 6">
    <name type="scientific">SAR86 cluster bacterium</name>
    <dbReference type="NCBI Taxonomy" id="2030880"/>
    <lineage>
        <taxon>Bacteria</taxon>
        <taxon>Pseudomonadati</taxon>
        <taxon>Pseudomonadota</taxon>
        <taxon>Gammaproteobacteria</taxon>
        <taxon>SAR86 cluster</taxon>
    </lineage>
</organism>
<evidence type="ECO:0000256" key="3">
    <source>
        <dbReference type="PROSITE-ProRule" id="PRU01282"/>
    </source>
</evidence>
<dbReference type="AlphaFoldDB" id="A0A937HZR5"/>
<dbReference type="PANTHER" id="PTHR30041">
    <property type="entry name" value="ARSENATE REDUCTASE"/>
    <property type="match status" value="1"/>
</dbReference>
<dbReference type="CDD" id="cd03034">
    <property type="entry name" value="ArsC_ArsC"/>
    <property type="match status" value="1"/>
</dbReference>